<feature type="region of interest" description="Disordered" evidence="10">
    <location>
        <begin position="87"/>
        <end position="147"/>
    </location>
</feature>
<dbReference type="GO" id="GO:0005829">
    <property type="term" value="C:cytosol"/>
    <property type="evidence" value="ECO:0007669"/>
    <property type="project" value="UniProtKB-SubCell"/>
</dbReference>
<comment type="subcellular location">
    <subcellularLocation>
        <location evidence="1">Cytoplasm</location>
        <location evidence="1">Cytosol</location>
    </subcellularLocation>
</comment>
<name>A0AAW1PXB7_9CHLO</name>
<dbReference type="InterPro" id="IPR037171">
    <property type="entry name" value="NagB/RpiA_transferase-like"/>
</dbReference>
<keyword evidence="4" id="KW-0396">Initiation factor</keyword>
<protein>
    <recommendedName>
        <fullName evidence="6">Translation initiation factor eIF2B subunit delta</fullName>
    </recommendedName>
    <alternativeName>
        <fullName evidence="7">eIF2B GDP-GTP exchange factor subunit delta</fullName>
    </alternativeName>
</protein>
<dbReference type="AlphaFoldDB" id="A0AAW1PXB7"/>
<evidence type="ECO:0000256" key="3">
    <source>
        <dbReference type="ARBA" id="ARBA00022490"/>
    </source>
</evidence>
<dbReference type="InterPro" id="IPR042529">
    <property type="entry name" value="IF_2B-like_C"/>
</dbReference>
<feature type="compositionally biased region" description="Basic and acidic residues" evidence="10">
    <location>
        <begin position="291"/>
        <end position="302"/>
    </location>
</feature>
<gene>
    <name evidence="11" type="ORF">WJX72_002536</name>
</gene>
<organism evidence="11 12">
    <name type="scientific">[Myrmecia] bisecta</name>
    <dbReference type="NCBI Taxonomy" id="41462"/>
    <lineage>
        <taxon>Eukaryota</taxon>
        <taxon>Viridiplantae</taxon>
        <taxon>Chlorophyta</taxon>
        <taxon>core chlorophytes</taxon>
        <taxon>Trebouxiophyceae</taxon>
        <taxon>Trebouxiales</taxon>
        <taxon>Trebouxiaceae</taxon>
        <taxon>Myrmecia</taxon>
    </lineage>
</organism>
<dbReference type="InterPro" id="IPR000649">
    <property type="entry name" value="IF-2B-related"/>
</dbReference>
<evidence type="ECO:0000256" key="2">
    <source>
        <dbReference type="ARBA" id="ARBA00007251"/>
    </source>
</evidence>
<feature type="compositionally biased region" description="Low complexity" evidence="10">
    <location>
        <begin position="351"/>
        <end position="370"/>
    </location>
</feature>
<evidence type="ECO:0000256" key="10">
    <source>
        <dbReference type="SAM" id="MobiDB-lite"/>
    </source>
</evidence>
<feature type="region of interest" description="Disordered" evidence="10">
    <location>
        <begin position="178"/>
        <end position="409"/>
    </location>
</feature>
<dbReference type="PANTHER" id="PTHR10233:SF14">
    <property type="entry name" value="TRANSLATION INITIATION FACTOR EIF-2B SUBUNIT DELTA"/>
    <property type="match status" value="1"/>
</dbReference>
<proteinExistence type="inferred from homology"/>
<comment type="similarity">
    <text evidence="2 9">Belongs to the eIF-2B alpha/beta/delta subunits family.</text>
</comment>
<feature type="compositionally biased region" description="Polar residues" evidence="10">
    <location>
        <begin position="224"/>
        <end position="233"/>
    </location>
</feature>
<evidence type="ECO:0000256" key="1">
    <source>
        <dbReference type="ARBA" id="ARBA00004514"/>
    </source>
</evidence>
<reference evidence="11 12" key="1">
    <citation type="journal article" date="2024" name="Nat. Commun.">
        <title>Phylogenomics reveals the evolutionary origins of lichenization in chlorophyte algae.</title>
        <authorList>
            <person name="Puginier C."/>
            <person name="Libourel C."/>
            <person name="Otte J."/>
            <person name="Skaloud P."/>
            <person name="Haon M."/>
            <person name="Grisel S."/>
            <person name="Petersen M."/>
            <person name="Berrin J.G."/>
            <person name="Delaux P.M."/>
            <person name="Dal Grande F."/>
            <person name="Keller J."/>
        </authorList>
    </citation>
    <scope>NUCLEOTIDE SEQUENCE [LARGE SCALE GENOMIC DNA]</scope>
    <source>
        <strain evidence="11 12">SAG 2043</strain>
    </source>
</reference>
<accession>A0AAW1PXB7</accession>
<sequence>MDQRSRRESGPQPAIKVVGFRVEGVAQSPIPHANVLSDSSHEHVNATSGSPNPVIIPPSFQHDSPLSRRSMDVAAVLTTTRELPAPGLTRQTTLPVVRGGPGMSSVSVRDALRSPTAVRSPSAAGDATQPVSPARLGLASSQSLPPLGGADQAEIRYIAQAAAESLSPSTIAAAAAASPYGSLPRTHASRRETPPLTPRRTTADQVPHPQLHRCDKPAQPPQALGQSLGQSLDSRLDSESFRRPESGNRRASTDLPMGASDSGASTDTSQSRASGQKEDKKPAAPAAPAPAKDDKQAADKKPAGAPGPAAPPTEDKKATTKAERRAMQERQRAEKAKAKAAPAGEAPPPSVQMQPSSSNLARPASDAAAAVSKQGSGVSRPAEDRAPKVSRTPRVSKDKVRAGRERGATTLKSTEMFAHLQQYKRVTVESALAESEVAAKVHPKILQLGLKYADGSVKGGNARCIAMLDAFRHLIRDYVTPAGKVLQRDLAVQLNTAIQFLVECRPLSVSMGNAIKFFKLQVGKLDIALPESEAKEHLIGIIDTYIQEKILFADDILVQNAVQKVYNDDVILTYAFSSVVLNILVQAWQAGKRFRVVVVDSRPQLEGRELLRRLLKHGISCSYIYINALSYIMTEVTKVFLGASAVLSNGTVISRVGSAGVAMMSSVHGKPVIICCETYKFHERVQLDAITSNELGDPEQLVAVGTRPLIKDLQGWEALPQLGLLNLTYDAMPAEYVTLIVTEFGSIPPTSVPVILREYRQEPMM</sequence>
<feature type="region of interest" description="Disordered" evidence="10">
    <location>
        <begin position="33"/>
        <end position="66"/>
    </location>
</feature>
<dbReference type="Pfam" id="PF01008">
    <property type="entry name" value="IF-2B"/>
    <property type="match status" value="1"/>
</dbReference>
<evidence type="ECO:0000256" key="8">
    <source>
        <dbReference type="ARBA" id="ARBA00046432"/>
    </source>
</evidence>
<keyword evidence="5" id="KW-0648">Protein biosynthesis</keyword>
<feature type="compositionally biased region" description="Basic and acidic residues" evidence="10">
    <location>
        <begin position="234"/>
        <end position="252"/>
    </location>
</feature>
<evidence type="ECO:0000313" key="11">
    <source>
        <dbReference type="EMBL" id="KAK9814224.1"/>
    </source>
</evidence>
<evidence type="ECO:0000256" key="4">
    <source>
        <dbReference type="ARBA" id="ARBA00022540"/>
    </source>
</evidence>
<dbReference type="Proteomes" id="UP001489004">
    <property type="component" value="Unassembled WGS sequence"/>
</dbReference>
<comment type="caution">
    <text evidence="11">The sequence shown here is derived from an EMBL/GenBank/DDBJ whole genome shotgun (WGS) entry which is preliminary data.</text>
</comment>
<dbReference type="GO" id="GO:0003743">
    <property type="term" value="F:translation initiation factor activity"/>
    <property type="evidence" value="ECO:0007669"/>
    <property type="project" value="UniProtKB-KW"/>
</dbReference>
<evidence type="ECO:0000256" key="9">
    <source>
        <dbReference type="RuleBase" id="RU003814"/>
    </source>
</evidence>
<evidence type="ECO:0000256" key="6">
    <source>
        <dbReference type="ARBA" id="ARBA00044147"/>
    </source>
</evidence>
<dbReference type="PANTHER" id="PTHR10233">
    <property type="entry name" value="TRANSLATION INITIATION FACTOR EIF-2B"/>
    <property type="match status" value="1"/>
</dbReference>
<dbReference type="Gene3D" id="3.40.50.10470">
    <property type="entry name" value="Translation initiation factor eif-2b, domain 2"/>
    <property type="match status" value="1"/>
</dbReference>
<feature type="compositionally biased region" description="Basic and acidic residues" evidence="10">
    <location>
        <begin position="395"/>
        <end position="407"/>
    </location>
</feature>
<dbReference type="EMBL" id="JALJOR010000007">
    <property type="protein sequence ID" value="KAK9814224.1"/>
    <property type="molecule type" value="Genomic_DNA"/>
</dbReference>
<feature type="compositionally biased region" description="Polar residues" evidence="10">
    <location>
        <begin position="262"/>
        <end position="274"/>
    </location>
</feature>
<feature type="compositionally biased region" description="Basic and acidic residues" evidence="10">
    <location>
        <begin position="313"/>
        <end position="337"/>
    </location>
</feature>
<evidence type="ECO:0000313" key="12">
    <source>
        <dbReference type="Proteomes" id="UP001489004"/>
    </source>
</evidence>
<comment type="subunit">
    <text evidence="8">Component of the translation initiation factor 2B (eIF2B) complex which is a heterodecamer of two sets of five different subunits: alpha, beta, gamma, delta and epsilon. Subunits alpha, beta and delta comprise a regulatory subcomplex and subunits epsilon and gamma comprise a catalytic subcomplex. Within the complex, the hexameric regulatory complex resides at the center, with the two heterodimeric catalytic subcomplexes bound on opposite sides.</text>
</comment>
<evidence type="ECO:0000256" key="7">
    <source>
        <dbReference type="ARBA" id="ARBA00044356"/>
    </source>
</evidence>
<evidence type="ECO:0000256" key="5">
    <source>
        <dbReference type="ARBA" id="ARBA00022917"/>
    </source>
</evidence>
<keyword evidence="12" id="KW-1185">Reference proteome</keyword>
<keyword evidence="3" id="KW-0963">Cytoplasm</keyword>
<dbReference type="SUPFAM" id="SSF100950">
    <property type="entry name" value="NagB/RpiA/CoA transferase-like"/>
    <property type="match status" value="1"/>
</dbReference>